<accession>A0A328DCG2</accession>
<organism evidence="1 2">
    <name type="scientific">Cuscuta australis</name>
    <dbReference type="NCBI Taxonomy" id="267555"/>
    <lineage>
        <taxon>Eukaryota</taxon>
        <taxon>Viridiplantae</taxon>
        <taxon>Streptophyta</taxon>
        <taxon>Embryophyta</taxon>
        <taxon>Tracheophyta</taxon>
        <taxon>Spermatophyta</taxon>
        <taxon>Magnoliopsida</taxon>
        <taxon>eudicotyledons</taxon>
        <taxon>Gunneridae</taxon>
        <taxon>Pentapetalae</taxon>
        <taxon>asterids</taxon>
        <taxon>lamiids</taxon>
        <taxon>Solanales</taxon>
        <taxon>Convolvulaceae</taxon>
        <taxon>Cuscuteae</taxon>
        <taxon>Cuscuta</taxon>
        <taxon>Cuscuta subgen. Grammica</taxon>
        <taxon>Cuscuta sect. Cleistogrammica</taxon>
    </lineage>
</organism>
<gene>
    <name evidence="1" type="ORF">DM860_012668</name>
</gene>
<dbReference type="AlphaFoldDB" id="A0A328DCG2"/>
<sequence length="210" mass="23473">MDSDADVNQIFGYPLTALDTRTDPLRPCLLNPNQENFQWAGWSPYQRISSCTDTIQPLISNVETAREAWLNLHSSFASASRSHILALKSKLGKNPRGARSINEYLHEMHSLANELALNQSPVAEEDLVSHVLNQLGLEYDPVASAAFIRGSKLLFSELGDVLRDFERKLTFTDDATSTVVATTNATQRHPSTGTHWQCFWFVGIVLSVLW</sequence>
<dbReference type="EMBL" id="NQVE01000156">
    <property type="protein sequence ID" value="RAL43527.1"/>
    <property type="molecule type" value="Genomic_DNA"/>
</dbReference>
<dbReference type="Proteomes" id="UP000249390">
    <property type="component" value="Unassembled WGS sequence"/>
</dbReference>
<dbReference type="Pfam" id="PF14223">
    <property type="entry name" value="Retrotran_gag_2"/>
    <property type="match status" value="1"/>
</dbReference>
<dbReference type="PANTHER" id="PTHR47481">
    <property type="match status" value="1"/>
</dbReference>
<reference evidence="1 2" key="1">
    <citation type="submission" date="2018-06" db="EMBL/GenBank/DDBJ databases">
        <title>The Genome of Cuscuta australis (Dodder) Provides Insight into the Evolution of Plant Parasitism.</title>
        <authorList>
            <person name="Liu H."/>
        </authorList>
    </citation>
    <scope>NUCLEOTIDE SEQUENCE [LARGE SCALE GENOMIC DNA]</scope>
    <source>
        <strain evidence="2">cv. Yunnan</strain>
        <tissue evidence="1">Vines</tissue>
    </source>
</reference>
<evidence type="ECO:0000313" key="2">
    <source>
        <dbReference type="Proteomes" id="UP000249390"/>
    </source>
</evidence>
<proteinExistence type="predicted"/>
<dbReference type="PANTHER" id="PTHR47481:SF43">
    <property type="entry name" value="RETROTRANSPOSON COPIA-LIKE N-TERMINAL DOMAIN-CONTAINING PROTEIN"/>
    <property type="match status" value="1"/>
</dbReference>
<evidence type="ECO:0008006" key="3">
    <source>
        <dbReference type="Google" id="ProtNLM"/>
    </source>
</evidence>
<protein>
    <recommendedName>
        <fullName evidence="3">Retrotransposon gag domain-containing protein</fullName>
    </recommendedName>
</protein>
<comment type="caution">
    <text evidence="1">The sequence shown here is derived from an EMBL/GenBank/DDBJ whole genome shotgun (WGS) entry which is preliminary data.</text>
</comment>
<evidence type="ECO:0000313" key="1">
    <source>
        <dbReference type="EMBL" id="RAL43527.1"/>
    </source>
</evidence>
<name>A0A328DCG2_9ASTE</name>
<keyword evidence="2" id="KW-1185">Reference proteome</keyword>